<evidence type="ECO:0000256" key="2">
    <source>
        <dbReference type="ARBA" id="ARBA00004196"/>
    </source>
</evidence>
<evidence type="ECO:0000259" key="10">
    <source>
        <dbReference type="Pfam" id="PF19425"/>
    </source>
</evidence>
<dbReference type="Gene3D" id="3.10.450.350">
    <property type="match status" value="2"/>
</dbReference>
<dbReference type="InterPro" id="IPR016047">
    <property type="entry name" value="M23ase_b-sheet_dom"/>
</dbReference>
<keyword evidence="12" id="KW-1185">Reference proteome</keyword>
<protein>
    <submittedName>
        <fullName evidence="11">M23 family metallopeptidase</fullName>
    </submittedName>
</protein>
<dbReference type="Pfam" id="PF19425">
    <property type="entry name" value="Csd3_N2"/>
    <property type="match status" value="1"/>
</dbReference>
<keyword evidence="3" id="KW-0645">Protease</keyword>
<reference evidence="11 12" key="1">
    <citation type="submission" date="2021-11" db="EMBL/GenBank/DDBJ databases">
        <authorList>
            <person name="Lee D.-H."/>
            <person name="Kim S.-B."/>
        </authorList>
    </citation>
    <scope>NUCLEOTIDE SEQUENCE [LARGE SCALE GENOMIC DNA]</scope>
    <source>
        <strain evidence="11 12">KCTC 52223</strain>
    </source>
</reference>
<evidence type="ECO:0000256" key="4">
    <source>
        <dbReference type="ARBA" id="ARBA00022723"/>
    </source>
</evidence>
<proteinExistence type="predicted"/>
<evidence type="ECO:0000256" key="1">
    <source>
        <dbReference type="ARBA" id="ARBA00001947"/>
    </source>
</evidence>
<dbReference type="Gene3D" id="2.70.70.10">
    <property type="entry name" value="Glucose Permease (Domain IIA)"/>
    <property type="match status" value="1"/>
</dbReference>
<name>A0ABS8L2N5_9HYPH</name>
<feature type="domain" description="M23ase beta-sheet core" evidence="9">
    <location>
        <begin position="341"/>
        <end position="437"/>
    </location>
</feature>
<feature type="compositionally biased region" description="Basic and acidic residues" evidence="8">
    <location>
        <begin position="458"/>
        <end position="474"/>
    </location>
</feature>
<evidence type="ECO:0000256" key="8">
    <source>
        <dbReference type="SAM" id="MobiDB-lite"/>
    </source>
</evidence>
<evidence type="ECO:0000256" key="5">
    <source>
        <dbReference type="ARBA" id="ARBA00022801"/>
    </source>
</evidence>
<dbReference type="SUPFAM" id="SSF51261">
    <property type="entry name" value="Duplicated hybrid motif"/>
    <property type="match status" value="1"/>
</dbReference>
<feature type="region of interest" description="Disordered" evidence="8">
    <location>
        <begin position="458"/>
        <end position="480"/>
    </location>
</feature>
<feature type="domain" description="Csd3-like second N-terminal" evidence="10">
    <location>
        <begin position="208"/>
        <end position="328"/>
    </location>
</feature>
<dbReference type="PANTHER" id="PTHR21666">
    <property type="entry name" value="PEPTIDASE-RELATED"/>
    <property type="match status" value="1"/>
</dbReference>
<comment type="subcellular location">
    <subcellularLocation>
        <location evidence="2">Cell envelope</location>
    </subcellularLocation>
</comment>
<dbReference type="Proteomes" id="UP001198862">
    <property type="component" value="Unassembled WGS sequence"/>
</dbReference>
<dbReference type="Pfam" id="PF01551">
    <property type="entry name" value="Peptidase_M23"/>
    <property type="match status" value="1"/>
</dbReference>
<gene>
    <name evidence="11" type="ORF">LJ725_26860</name>
</gene>
<dbReference type="PANTHER" id="PTHR21666:SF288">
    <property type="entry name" value="CELL DIVISION PROTEIN YTFB"/>
    <property type="match status" value="1"/>
</dbReference>
<organism evidence="11 12">
    <name type="scientific">Reyranella aquatilis</name>
    <dbReference type="NCBI Taxonomy" id="2035356"/>
    <lineage>
        <taxon>Bacteria</taxon>
        <taxon>Pseudomonadati</taxon>
        <taxon>Pseudomonadota</taxon>
        <taxon>Alphaproteobacteria</taxon>
        <taxon>Hyphomicrobiales</taxon>
        <taxon>Reyranellaceae</taxon>
        <taxon>Reyranella</taxon>
    </lineage>
</organism>
<evidence type="ECO:0000259" key="9">
    <source>
        <dbReference type="Pfam" id="PF01551"/>
    </source>
</evidence>
<keyword evidence="7" id="KW-0482">Metalloprotease</keyword>
<dbReference type="CDD" id="cd12797">
    <property type="entry name" value="M23_peptidase"/>
    <property type="match status" value="1"/>
</dbReference>
<accession>A0ABS8L2N5</accession>
<keyword evidence="4" id="KW-0479">Metal-binding</keyword>
<dbReference type="EMBL" id="JAJISD010000016">
    <property type="protein sequence ID" value="MCC8432608.1"/>
    <property type="molecule type" value="Genomic_DNA"/>
</dbReference>
<comment type="cofactor">
    <cofactor evidence="1">
        <name>Zn(2+)</name>
        <dbReference type="ChEBI" id="CHEBI:29105"/>
    </cofactor>
</comment>
<keyword evidence="5" id="KW-0378">Hydrolase</keyword>
<dbReference type="InterPro" id="IPR045834">
    <property type="entry name" value="Csd3_N2"/>
</dbReference>
<dbReference type="InterPro" id="IPR011055">
    <property type="entry name" value="Dup_hybrid_motif"/>
</dbReference>
<evidence type="ECO:0000313" key="12">
    <source>
        <dbReference type="Proteomes" id="UP001198862"/>
    </source>
</evidence>
<dbReference type="InterPro" id="IPR050570">
    <property type="entry name" value="Cell_wall_metabolism_enzyme"/>
</dbReference>
<evidence type="ECO:0000256" key="7">
    <source>
        <dbReference type="ARBA" id="ARBA00023049"/>
    </source>
</evidence>
<evidence type="ECO:0000256" key="3">
    <source>
        <dbReference type="ARBA" id="ARBA00022670"/>
    </source>
</evidence>
<evidence type="ECO:0000313" key="11">
    <source>
        <dbReference type="EMBL" id="MCC8432608.1"/>
    </source>
</evidence>
<sequence length="480" mass="51723">MPDSQAAVAQTPFEQFRPALAAGRPWRKVGMCFGSLAVVAAVSLMTLKEKPVAPRTASAFDLAPESGTPQVEMAEAGEPEPSIQDIASVLPEPPTEPEAPDFGLPYVEAAIQLRKGDTVARVLDRLGISAADGAEIVAALARHVRLDRLPIGQALLLKLQRLEAEEATLLVGLSIRTEPHRAFTLERGEDGDYSVEEEVFAVTPRLQRAAGLVEGSVIGSAEAAGVPHGALAEMLRAFSWDVNFQHDIKAGDRFDVLVERGWTSDGMPADEGRVLWAELTTGGGAERYSIYRFKPLDGEEFFFNSDGESVIKSLLRTPLNMSRISSRFGLRQHPVLGFNRLHAGIDFAAPPGTPILAAGAGHVIEAGVFGGYGKWVKIAHEGGLATGYAHMSRIAAGVKRSARVRQGQVIGYVGSTGLSTGPHLHFELHRGGRPIDPLSMARTEQRTRLSGRELERFKAEMAETDRARDAVSTDREDDGE</sequence>
<evidence type="ECO:0000256" key="6">
    <source>
        <dbReference type="ARBA" id="ARBA00022833"/>
    </source>
</evidence>
<comment type="caution">
    <text evidence="11">The sequence shown here is derived from an EMBL/GenBank/DDBJ whole genome shotgun (WGS) entry which is preliminary data.</text>
</comment>
<keyword evidence="6" id="KW-0862">Zinc</keyword>